<keyword evidence="5 8" id="KW-0133">Cell shape</keyword>
<keyword evidence="6 9" id="KW-1133">Transmembrane helix</keyword>
<evidence type="ECO:0000256" key="4">
    <source>
        <dbReference type="ARBA" id="ARBA00022692"/>
    </source>
</evidence>
<dbReference type="PANTHER" id="PTHR37484">
    <property type="entry name" value="ROD SHAPE-DETERMINING PROTEIN MRED"/>
    <property type="match status" value="1"/>
</dbReference>
<evidence type="ECO:0000256" key="8">
    <source>
        <dbReference type="PIRNR" id="PIRNR018472"/>
    </source>
</evidence>
<evidence type="ECO:0000256" key="7">
    <source>
        <dbReference type="ARBA" id="ARBA00023136"/>
    </source>
</evidence>
<dbReference type="OrthoDB" id="6647425at2"/>
<dbReference type="InterPro" id="IPR026034">
    <property type="entry name" value="MreD_proteobac"/>
</dbReference>
<gene>
    <name evidence="10" type="ORF">SAMN05216289_1394</name>
</gene>
<evidence type="ECO:0000256" key="2">
    <source>
        <dbReference type="ARBA" id="ARBA00007776"/>
    </source>
</evidence>
<keyword evidence="8" id="KW-0997">Cell inner membrane</keyword>
<organism evidence="10 11">
    <name type="scientific">Dokdonella immobilis</name>
    <dbReference type="NCBI Taxonomy" id="578942"/>
    <lineage>
        <taxon>Bacteria</taxon>
        <taxon>Pseudomonadati</taxon>
        <taxon>Pseudomonadota</taxon>
        <taxon>Gammaproteobacteria</taxon>
        <taxon>Lysobacterales</taxon>
        <taxon>Rhodanobacteraceae</taxon>
        <taxon>Dokdonella</taxon>
    </lineage>
</organism>
<name>A0A1I5AJR2_9GAMM</name>
<keyword evidence="4 9" id="KW-0812">Transmembrane</keyword>
<comment type="similarity">
    <text evidence="2 8">Belongs to the MreD family.</text>
</comment>
<proteinExistence type="inferred from homology"/>
<evidence type="ECO:0000256" key="3">
    <source>
        <dbReference type="ARBA" id="ARBA00022475"/>
    </source>
</evidence>
<comment type="subcellular location">
    <subcellularLocation>
        <location evidence="8">Cell inner membrane</location>
    </subcellularLocation>
    <subcellularLocation>
        <location evidence="1">Cell membrane</location>
        <topology evidence="1">Multi-pass membrane protein</topology>
    </subcellularLocation>
</comment>
<evidence type="ECO:0000313" key="10">
    <source>
        <dbReference type="EMBL" id="SFN62731.1"/>
    </source>
</evidence>
<feature type="transmembrane region" description="Helical" evidence="9">
    <location>
        <begin position="131"/>
        <end position="151"/>
    </location>
</feature>
<comment type="function">
    <text evidence="8">Involved in formation of the rod shape of the cell. May also contribute to regulation of formation of penicillin-binding proteins.</text>
</comment>
<accession>A0A1I5AJR2</accession>
<dbReference type="PANTHER" id="PTHR37484:SF1">
    <property type="entry name" value="ROD SHAPE-DETERMINING PROTEIN MRED"/>
    <property type="match status" value="1"/>
</dbReference>
<dbReference type="STRING" id="578942.SAMN05216289_1394"/>
<protein>
    <recommendedName>
        <fullName evidence="8">Rod shape-determining protein MreD</fullName>
    </recommendedName>
</protein>
<dbReference type="RefSeq" id="WP_092410510.1">
    <property type="nucleotide sequence ID" value="NZ_FOVF01000039.1"/>
</dbReference>
<dbReference type="InterPro" id="IPR007227">
    <property type="entry name" value="Cell_shape_determining_MreD"/>
</dbReference>
<dbReference type="Pfam" id="PF04093">
    <property type="entry name" value="MreD"/>
    <property type="match status" value="1"/>
</dbReference>
<evidence type="ECO:0000313" key="11">
    <source>
        <dbReference type="Proteomes" id="UP000198575"/>
    </source>
</evidence>
<reference evidence="10 11" key="1">
    <citation type="submission" date="2016-10" db="EMBL/GenBank/DDBJ databases">
        <authorList>
            <person name="de Groot N.N."/>
        </authorList>
    </citation>
    <scope>NUCLEOTIDE SEQUENCE [LARGE SCALE GENOMIC DNA]</scope>
    <source>
        <strain evidence="10 11">CGMCC 1.7659</strain>
    </source>
</reference>
<evidence type="ECO:0000256" key="9">
    <source>
        <dbReference type="SAM" id="Phobius"/>
    </source>
</evidence>
<feature type="transmembrane region" description="Helical" evidence="9">
    <location>
        <begin position="94"/>
        <end position="111"/>
    </location>
</feature>
<dbReference type="GO" id="GO:0008360">
    <property type="term" value="P:regulation of cell shape"/>
    <property type="evidence" value="ECO:0007669"/>
    <property type="project" value="UniProtKB-UniRule"/>
</dbReference>
<keyword evidence="11" id="KW-1185">Reference proteome</keyword>
<evidence type="ECO:0000256" key="1">
    <source>
        <dbReference type="ARBA" id="ARBA00004651"/>
    </source>
</evidence>
<keyword evidence="7 8" id="KW-0472">Membrane</keyword>
<sequence length="163" mass="18409">MNRRRAQLLIFSCSFLLAFLLQLAPLPATFLPFKPYWVALVMIYWAIEAPERVGLGFAFLLGLAGDILTGQLLGEQALRLIVLAFIVLRFRSRLRFFPMGQQTLAVLALLLNDRIVVLMVRGFSGDPIPTFGFWVAPVVGMLAWPFVFLLLDDVRARLRAQES</sequence>
<evidence type="ECO:0000256" key="5">
    <source>
        <dbReference type="ARBA" id="ARBA00022960"/>
    </source>
</evidence>
<dbReference type="PIRSF" id="PIRSF018472">
    <property type="entry name" value="MreD_proteobac"/>
    <property type="match status" value="1"/>
</dbReference>
<dbReference type="NCBIfam" id="TIGR03426">
    <property type="entry name" value="shape_MreD"/>
    <property type="match status" value="1"/>
</dbReference>
<evidence type="ECO:0000256" key="6">
    <source>
        <dbReference type="ARBA" id="ARBA00022989"/>
    </source>
</evidence>
<dbReference type="AlphaFoldDB" id="A0A1I5AJR2"/>
<keyword evidence="3 8" id="KW-1003">Cell membrane</keyword>
<dbReference type="GO" id="GO:0005886">
    <property type="term" value="C:plasma membrane"/>
    <property type="evidence" value="ECO:0007669"/>
    <property type="project" value="UniProtKB-SubCell"/>
</dbReference>
<dbReference type="EMBL" id="FOVF01000039">
    <property type="protein sequence ID" value="SFN62731.1"/>
    <property type="molecule type" value="Genomic_DNA"/>
</dbReference>
<dbReference type="Proteomes" id="UP000198575">
    <property type="component" value="Unassembled WGS sequence"/>
</dbReference>